<comment type="caution">
    <text evidence="2">The sequence shown here is derived from an EMBL/GenBank/DDBJ whole genome shotgun (WGS) entry which is preliminary data.</text>
</comment>
<dbReference type="Proteomes" id="UP000886757">
    <property type="component" value="Unassembled WGS sequence"/>
</dbReference>
<feature type="domain" description="DUF1540" evidence="1">
    <location>
        <begin position="63"/>
        <end position="101"/>
    </location>
</feature>
<sequence>MPALVCSAQNCVYNNAMYCSRGDIRVGGANASVCQDTCCESFQERKIESMKSSMGTPSTETKIDCEAKNCKYNKGCECHAGHVDISGAAACRCEETECVTFQG</sequence>
<gene>
    <name evidence="2" type="ORF">IAB31_13630</name>
</gene>
<dbReference type="Pfam" id="PF07561">
    <property type="entry name" value="DUF1540"/>
    <property type="match status" value="2"/>
</dbReference>
<name>A0A9D1AEL2_9FIRM</name>
<dbReference type="InterPro" id="IPR011437">
    <property type="entry name" value="DUF1540"/>
</dbReference>
<evidence type="ECO:0000259" key="1">
    <source>
        <dbReference type="Pfam" id="PF07561"/>
    </source>
</evidence>
<proteinExistence type="predicted"/>
<reference evidence="2" key="1">
    <citation type="submission" date="2020-10" db="EMBL/GenBank/DDBJ databases">
        <authorList>
            <person name="Gilroy R."/>
        </authorList>
    </citation>
    <scope>NUCLEOTIDE SEQUENCE</scope>
    <source>
        <strain evidence="2">ChiSjej4B22-8148</strain>
    </source>
</reference>
<evidence type="ECO:0000313" key="2">
    <source>
        <dbReference type="EMBL" id="HIR14950.1"/>
    </source>
</evidence>
<reference evidence="2" key="2">
    <citation type="journal article" date="2021" name="PeerJ">
        <title>Extensive microbial diversity within the chicken gut microbiome revealed by metagenomics and culture.</title>
        <authorList>
            <person name="Gilroy R."/>
            <person name="Ravi A."/>
            <person name="Getino M."/>
            <person name="Pursley I."/>
            <person name="Horton D.L."/>
            <person name="Alikhan N.F."/>
            <person name="Baker D."/>
            <person name="Gharbi K."/>
            <person name="Hall N."/>
            <person name="Watson M."/>
            <person name="Adriaenssens E.M."/>
            <person name="Foster-Nyarko E."/>
            <person name="Jarju S."/>
            <person name="Secka A."/>
            <person name="Antonio M."/>
            <person name="Oren A."/>
            <person name="Chaudhuri R.R."/>
            <person name="La Ragione R."/>
            <person name="Hildebrand F."/>
            <person name="Pallen M.J."/>
        </authorList>
    </citation>
    <scope>NUCLEOTIDE SEQUENCE</scope>
    <source>
        <strain evidence="2">ChiSjej4B22-8148</strain>
    </source>
</reference>
<organism evidence="2 3">
    <name type="scientific">Candidatus Choladousia intestinavium</name>
    <dbReference type="NCBI Taxonomy" id="2840727"/>
    <lineage>
        <taxon>Bacteria</taxon>
        <taxon>Bacillati</taxon>
        <taxon>Bacillota</taxon>
        <taxon>Clostridia</taxon>
        <taxon>Lachnospirales</taxon>
        <taxon>Lachnospiraceae</taxon>
        <taxon>Lachnospiraceae incertae sedis</taxon>
        <taxon>Candidatus Choladousia</taxon>
    </lineage>
</organism>
<protein>
    <submittedName>
        <fullName evidence="2">DUF1540 domain-containing protein</fullName>
    </submittedName>
</protein>
<evidence type="ECO:0000313" key="3">
    <source>
        <dbReference type="Proteomes" id="UP000886757"/>
    </source>
</evidence>
<accession>A0A9D1AEL2</accession>
<feature type="domain" description="DUF1540" evidence="1">
    <location>
        <begin position="6"/>
        <end position="42"/>
    </location>
</feature>
<dbReference type="AlphaFoldDB" id="A0A9D1AEL2"/>
<dbReference type="EMBL" id="DVGK01000160">
    <property type="protein sequence ID" value="HIR14950.1"/>
    <property type="molecule type" value="Genomic_DNA"/>
</dbReference>